<accession>A0A0C9Z8P3</accession>
<gene>
    <name evidence="8" type="ORF">PISMIDRAFT_506778</name>
</gene>
<dbReference type="GO" id="GO:0016020">
    <property type="term" value="C:membrane"/>
    <property type="evidence" value="ECO:0007669"/>
    <property type="project" value="UniProtKB-SubCell"/>
</dbReference>
<dbReference type="GO" id="GO:0016627">
    <property type="term" value="F:oxidoreductase activity, acting on the CH-CH group of donors"/>
    <property type="evidence" value="ECO:0007669"/>
    <property type="project" value="InterPro"/>
</dbReference>
<reference evidence="8 9" key="1">
    <citation type="submission" date="2014-04" db="EMBL/GenBank/DDBJ databases">
        <authorList>
            <consortium name="DOE Joint Genome Institute"/>
            <person name="Kuo A."/>
            <person name="Kohler A."/>
            <person name="Costa M.D."/>
            <person name="Nagy L.G."/>
            <person name="Floudas D."/>
            <person name="Copeland A."/>
            <person name="Barry K.W."/>
            <person name="Cichocki N."/>
            <person name="Veneault-Fourrey C."/>
            <person name="LaButti K."/>
            <person name="Lindquist E.A."/>
            <person name="Lipzen A."/>
            <person name="Lundell T."/>
            <person name="Morin E."/>
            <person name="Murat C."/>
            <person name="Sun H."/>
            <person name="Tunlid A."/>
            <person name="Henrissat B."/>
            <person name="Grigoriev I.V."/>
            <person name="Hibbett D.S."/>
            <person name="Martin F."/>
            <person name="Nordberg H.P."/>
            <person name="Cantor M.N."/>
            <person name="Hua S.X."/>
        </authorList>
    </citation>
    <scope>NUCLEOTIDE SEQUENCE [LARGE SCALE GENOMIC DNA]</scope>
    <source>
        <strain evidence="8 9">441</strain>
    </source>
</reference>
<feature type="transmembrane region" description="Helical" evidence="6">
    <location>
        <begin position="119"/>
        <end position="138"/>
    </location>
</feature>
<dbReference type="PANTHER" id="PTHR10556">
    <property type="entry name" value="3-OXO-5-ALPHA-STEROID 4-DEHYDROGENASE"/>
    <property type="match status" value="1"/>
</dbReference>
<keyword evidence="5 6" id="KW-0472">Membrane</keyword>
<proteinExistence type="inferred from homology"/>
<evidence type="ECO:0000313" key="9">
    <source>
        <dbReference type="Proteomes" id="UP000054018"/>
    </source>
</evidence>
<dbReference type="AlphaFoldDB" id="A0A0C9Z8P3"/>
<dbReference type="STRING" id="765257.A0A0C9Z8P3"/>
<feature type="transmembrane region" description="Helical" evidence="6">
    <location>
        <begin position="12"/>
        <end position="35"/>
    </location>
</feature>
<keyword evidence="3 6" id="KW-0812">Transmembrane</keyword>
<dbReference type="GO" id="GO:0006629">
    <property type="term" value="P:lipid metabolic process"/>
    <property type="evidence" value="ECO:0007669"/>
    <property type="project" value="InterPro"/>
</dbReference>
<dbReference type="PROSITE" id="PS50244">
    <property type="entry name" value="S5A_REDUCTASE"/>
    <property type="match status" value="1"/>
</dbReference>
<keyword evidence="4 6" id="KW-1133">Transmembrane helix</keyword>
<dbReference type="InterPro" id="IPR001104">
    <property type="entry name" value="3-oxo-5_a-steroid_4-DH_C"/>
</dbReference>
<comment type="subcellular location">
    <subcellularLocation>
        <location evidence="1">Membrane</location>
        <topology evidence="1">Multi-pass membrane protein</topology>
    </subcellularLocation>
</comment>
<evidence type="ECO:0000259" key="7">
    <source>
        <dbReference type="Pfam" id="PF02544"/>
    </source>
</evidence>
<feature type="domain" description="3-oxo-5-alpha-steroid 4-dehydrogenase C-terminal" evidence="7">
    <location>
        <begin position="119"/>
        <end position="296"/>
    </location>
</feature>
<evidence type="ECO:0000256" key="2">
    <source>
        <dbReference type="ARBA" id="ARBA00007742"/>
    </source>
</evidence>
<evidence type="ECO:0000313" key="8">
    <source>
        <dbReference type="EMBL" id="KIK22384.1"/>
    </source>
</evidence>
<reference evidence="9" key="2">
    <citation type="submission" date="2015-01" db="EMBL/GenBank/DDBJ databases">
        <title>Evolutionary Origins and Diversification of the Mycorrhizal Mutualists.</title>
        <authorList>
            <consortium name="DOE Joint Genome Institute"/>
            <consortium name="Mycorrhizal Genomics Consortium"/>
            <person name="Kohler A."/>
            <person name="Kuo A."/>
            <person name="Nagy L.G."/>
            <person name="Floudas D."/>
            <person name="Copeland A."/>
            <person name="Barry K.W."/>
            <person name="Cichocki N."/>
            <person name="Veneault-Fourrey C."/>
            <person name="LaButti K."/>
            <person name="Lindquist E.A."/>
            <person name="Lipzen A."/>
            <person name="Lundell T."/>
            <person name="Morin E."/>
            <person name="Murat C."/>
            <person name="Riley R."/>
            <person name="Ohm R."/>
            <person name="Sun H."/>
            <person name="Tunlid A."/>
            <person name="Henrissat B."/>
            <person name="Grigoriev I.V."/>
            <person name="Hibbett D.S."/>
            <person name="Martin F."/>
        </authorList>
    </citation>
    <scope>NUCLEOTIDE SEQUENCE [LARGE SCALE GENOMIC DNA]</scope>
    <source>
        <strain evidence="9">441</strain>
    </source>
</reference>
<evidence type="ECO:0000256" key="5">
    <source>
        <dbReference type="ARBA" id="ARBA00023136"/>
    </source>
</evidence>
<evidence type="ECO:0000256" key="6">
    <source>
        <dbReference type="SAM" id="Phobius"/>
    </source>
</evidence>
<comment type="similarity">
    <text evidence="2">Belongs to the steroid 5-alpha reductase family.</text>
</comment>
<organism evidence="8 9">
    <name type="scientific">Pisolithus microcarpus 441</name>
    <dbReference type="NCBI Taxonomy" id="765257"/>
    <lineage>
        <taxon>Eukaryota</taxon>
        <taxon>Fungi</taxon>
        <taxon>Dikarya</taxon>
        <taxon>Basidiomycota</taxon>
        <taxon>Agaricomycotina</taxon>
        <taxon>Agaricomycetes</taxon>
        <taxon>Agaricomycetidae</taxon>
        <taxon>Boletales</taxon>
        <taxon>Sclerodermatineae</taxon>
        <taxon>Pisolithaceae</taxon>
        <taxon>Pisolithus</taxon>
    </lineage>
</organism>
<evidence type="ECO:0000256" key="3">
    <source>
        <dbReference type="ARBA" id="ARBA00022692"/>
    </source>
</evidence>
<feature type="transmembrane region" description="Helical" evidence="6">
    <location>
        <begin position="56"/>
        <end position="76"/>
    </location>
</feature>
<dbReference type="HOGENOM" id="CLU_065395_0_1_1"/>
<dbReference type="InterPro" id="IPR039357">
    <property type="entry name" value="SRD5A/TECR"/>
</dbReference>
<sequence length="297" mass="33628">MLLTYDISASDIKIGFVVMSAAACPLLFFVTAPFGRFSLSKDHVLNSLSVDGIRSWIFMELFAPVTFVYAFMQAPLLDNVPPVPPVSVPQGLLVGLFLTHYINRALVSPLRTPSRSRSHLSVVLSAICFNFFNGLMMGTYLRSLTALAYTVVVFQRPLYWVGVFIWLAGFIGNILHDEILLNIRRNAKAKGKAKREDDPAKKGAEYYAVPHGYLYKYISYPNYFCEWVEWTGFAIAAAPFPPLTSPTAFMQHIHAPWVFLLAEILLMLPRAYKGHQWYLDKFADYPKERKAVVPFLI</sequence>
<name>A0A0C9Z8P3_9AGAM</name>
<evidence type="ECO:0000256" key="4">
    <source>
        <dbReference type="ARBA" id="ARBA00022989"/>
    </source>
</evidence>
<protein>
    <recommendedName>
        <fullName evidence="7">3-oxo-5-alpha-steroid 4-dehydrogenase C-terminal domain-containing protein</fullName>
    </recommendedName>
</protein>
<evidence type="ECO:0000256" key="1">
    <source>
        <dbReference type="ARBA" id="ARBA00004141"/>
    </source>
</evidence>
<keyword evidence="9" id="KW-1185">Reference proteome</keyword>
<dbReference type="OrthoDB" id="5788137at2759"/>
<dbReference type="Pfam" id="PF02544">
    <property type="entry name" value="Steroid_dh"/>
    <property type="match status" value="1"/>
</dbReference>
<feature type="transmembrane region" description="Helical" evidence="6">
    <location>
        <begin position="158"/>
        <end position="175"/>
    </location>
</feature>
<dbReference type="PANTHER" id="PTHR10556:SF43">
    <property type="entry name" value="STEROID 5-ALPHA-REDUCTASE DET2"/>
    <property type="match status" value="1"/>
</dbReference>
<dbReference type="EMBL" id="KN833740">
    <property type="protein sequence ID" value="KIK22384.1"/>
    <property type="molecule type" value="Genomic_DNA"/>
</dbReference>
<dbReference type="Proteomes" id="UP000054018">
    <property type="component" value="Unassembled WGS sequence"/>
</dbReference>
<feature type="transmembrane region" description="Helical" evidence="6">
    <location>
        <begin position="88"/>
        <end position="107"/>
    </location>
</feature>